<evidence type="ECO:0000256" key="1">
    <source>
        <dbReference type="SAM" id="MobiDB-lite"/>
    </source>
</evidence>
<feature type="region of interest" description="Disordered" evidence="1">
    <location>
        <begin position="1"/>
        <end position="96"/>
    </location>
</feature>
<feature type="compositionally biased region" description="Basic and acidic residues" evidence="1">
    <location>
        <begin position="802"/>
        <end position="820"/>
    </location>
</feature>
<evidence type="ECO:0000313" key="3">
    <source>
        <dbReference type="EMBL" id="EFX05550.1"/>
    </source>
</evidence>
<dbReference type="HOGENOM" id="CLU_001772_0_0_1"/>
<dbReference type="InterPro" id="IPR035999">
    <property type="entry name" value="Sec7_dom_sf"/>
</dbReference>
<feature type="compositionally biased region" description="Basic and acidic residues" evidence="1">
    <location>
        <begin position="1"/>
        <end position="15"/>
    </location>
</feature>
<dbReference type="PANTHER" id="PTHR10663">
    <property type="entry name" value="GUANYL-NUCLEOTIDE EXCHANGE FACTOR"/>
    <property type="match status" value="1"/>
</dbReference>
<dbReference type="Pfam" id="PF01369">
    <property type="entry name" value="Sec7"/>
    <property type="match status" value="1"/>
</dbReference>
<dbReference type="InterPro" id="IPR000904">
    <property type="entry name" value="Sec7_dom"/>
</dbReference>
<keyword evidence="4" id="KW-1185">Reference proteome</keyword>
<gene>
    <name evidence="3" type="ORF">CMQ_3619</name>
</gene>
<proteinExistence type="predicted"/>
<name>F0X907_GROCL</name>
<feature type="region of interest" description="Disordered" evidence="1">
    <location>
        <begin position="1677"/>
        <end position="1722"/>
    </location>
</feature>
<dbReference type="PANTHER" id="PTHR10663:SF373">
    <property type="entry name" value="PH AND SEC7 DOMAIN-CONTAINING PROTEIN C11E3.11C"/>
    <property type="match status" value="1"/>
</dbReference>
<dbReference type="GeneID" id="25976739"/>
<dbReference type="STRING" id="655863.F0X907"/>
<evidence type="ECO:0000259" key="2">
    <source>
        <dbReference type="PROSITE" id="PS50190"/>
    </source>
</evidence>
<feature type="region of interest" description="Disordered" evidence="1">
    <location>
        <begin position="1549"/>
        <end position="1573"/>
    </location>
</feature>
<accession>F0X907</accession>
<feature type="compositionally biased region" description="Low complexity" evidence="1">
    <location>
        <begin position="520"/>
        <end position="534"/>
    </location>
</feature>
<organism evidence="4">
    <name type="scientific">Grosmannia clavigera (strain kw1407 / UAMH 11150)</name>
    <name type="common">Blue stain fungus</name>
    <name type="synonym">Graphiocladiella clavigera</name>
    <dbReference type="NCBI Taxonomy" id="655863"/>
    <lineage>
        <taxon>Eukaryota</taxon>
        <taxon>Fungi</taxon>
        <taxon>Dikarya</taxon>
        <taxon>Ascomycota</taxon>
        <taxon>Pezizomycotina</taxon>
        <taxon>Sordariomycetes</taxon>
        <taxon>Sordariomycetidae</taxon>
        <taxon>Ophiostomatales</taxon>
        <taxon>Ophiostomataceae</taxon>
        <taxon>Leptographium</taxon>
    </lineage>
</organism>
<dbReference type="GO" id="GO:0005085">
    <property type="term" value="F:guanyl-nucleotide exchange factor activity"/>
    <property type="evidence" value="ECO:0007669"/>
    <property type="project" value="InterPro"/>
</dbReference>
<feature type="compositionally biased region" description="Low complexity" evidence="1">
    <location>
        <begin position="329"/>
        <end position="338"/>
    </location>
</feature>
<feature type="compositionally biased region" description="Acidic residues" evidence="1">
    <location>
        <begin position="1686"/>
        <end position="1712"/>
    </location>
</feature>
<dbReference type="GO" id="GO:0032012">
    <property type="term" value="P:regulation of ARF protein signal transduction"/>
    <property type="evidence" value="ECO:0007669"/>
    <property type="project" value="InterPro"/>
</dbReference>
<dbReference type="InParanoid" id="F0X907"/>
<dbReference type="PROSITE" id="PS50190">
    <property type="entry name" value="SEC7"/>
    <property type="match status" value="1"/>
</dbReference>
<evidence type="ECO:0000313" key="4">
    <source>
        <dbReference type="Proteomes" id="UP000007796"/>
    </source>
</evidence>
<feature type="compositionally biased region" description="Low complexity" evidence="1">
    <location>
        <begin position="53"/>
        <end position="76"/>
    </location>
</feature>
<feature type="domain" description="SEC7" evidence="2">
    <location>
        <begin position="873"/>
        <end position="1028"/>
    </location>
</feature>
<feature type="compositionally biased region" description="Polar residues" evidence="1">
    <location>
        <begin position="1043"/>
        <end position="1062"/>
    </location>
</feature>
<feature type="compositionally biased region" description="Basic and acidic residues" evidence="1">
    <location>
        <begin position="1713"/>
        <end position="1722"/>
    </location>
</feature>
<protein>
    <submittedName>
        <fullName evidence="3">Sec7 domain containing protein</fullName>
    </submittedName>
</protein>
<dbReference type="InterPro" id="IPR011993">
    <property type="entry name" value="PH-like_dom_sf"/>
</dbReference>
<feature type="region of interest" description="Disordered" evidence="1">
    <location>
        <begin position="1151"/>
        <end position="1227"/>
    </location>
</feature>
<dbReference type="eggNOG" id="KOG0929">
    <property type="taxonomic scope" value="Eukaryota"/>
</dbReference>
<dbReference type="RefSeq" id="XP_014175032.1">
    <property type="nucleotide sequence ID" value="XM_014319557.1"/>
</dbReference>
<dbReference type="EMBL" id="GL629735">
    <property type="protein sequence ID" value="EFX05550.1"/>
    <property type="molecule type" value="Genomic_DNA"/>
</dbReference>
<dbReference type="SMART" id="SM00222">
    <property type="entry name" value="Sec7"/>
    <property type="match status" value="1"/>
</dbReference>
<feature type="compositionally biased region" description="Pro residues" evidence="1">
    <location>
        <begin position="603"/>
        <end position="626"/>
    </location>
</feature>
<dbReference type="Pfam" id="PF15410">
    <property type="entry name" value="PH_9"/>
    <property type="match status" value="1"/>
</dbReference>
<feature type="compositionally biased region" description="Low complexity" evidence="1">
    <location>
        <begin position="469"/>
        <end position="498"/>
    </location>
</feature>
<dbReference type="OrthoDB" id="2157641at2759"/>
<feature type="compositionally biased region" description="Polar residues" evidence="1">
    <location>
        <begin position="1209"/>
        <end position="1227"/>
    </location>
</feature>
<dbReference type="SUPFAM" id="SSF50729">
    <property type="entry name" value="PH domain-like"/>
    <property type="match status" value="1"/>
</dbReference>
<feature type="compositionally biased region" description="Polar residues" evidence="1">
    <location>
        <begin position="1152"/>
        <end position="1174"/>
    </location>
</feature>
<dbReference type="SUPFAM" id="SSF48425">
    <property type="entry name" value="Sec7 domain"/>
    <property type="match status" value="1"/>
</dbReference>
<feature type="compositionally biased region" description="Polar residues" evidence="1">
    <location>
        <begin position="17"/>
        <end position="31"/>
    </location>
</feature>
<feature type="region of interest" description="Disordered" evidence="1">
    <location>
        <begin position="366"/>
        <end position="860"/>
    </location>
</feature>
<dbReference type="Gene3D" id="1.10.1000.11">
    <property type="entry name" value="Arf Nucleotide-binding Site Opener,domain 2"/>
    <property type="match status" value="1"/>
</dbReference>
<feature type="region of interest" description="Disordered" evidence="1">
    <location>
        <begin position="1507"/>
        <end position="1532"/>
    </location>
</feature>
<feature type="compositionally biased region" description="Low complexity" evidence="1">
    <location>
        <begin position="1190"/>
        <end position="1206"/>
    </location>
</feature>
<reference evidence="3 4" key="1">
    <citation type="journal article" date="2011" name="Proc. Natl. Acad. Sci. U.S.A.">
        <title>Genome and transcriptome analyses of the mountain pine beetle-fungal symbiont Grosmannia clavigera, a lodgepole pine pathogen.</title>
        <authorList>
            <person name="DiGuistini S."/>
            <person name="Wang Y."/>
            <person name="Liao N.Y."/>
            <person name="Taylor G."/>
            <person name="Tanguay P."/>
            <person name="Feau N."/>
            <person name="Henrissat B."/>
            <person name="Chan S.K."/>
            <person name="Hesse-Orce U."/>
            <person name="Alamouti S.M."/>
            <person name="Tsui C.K.M."/>
            <person name="Docking R.T."/>
            <person name="Levasseur A."/>
            <person name="Haridas S."/>
            <person name="Robertson G."/>
            <person name="Birol I."/>
            <person name="Holt R.A."/>
            <person name="Marra M.A."/>
            <person name="Hamelin R.C."/>
            <person name="Hirst M."/>
            <person name="Jones S.J.M."/>
            <person name="Bohlmann J."/>
            <person name="Breuil C."/>
        </authorList>
    </citation>
    <scope>NUCLEOTIDE SEQUENCE [LARGE SCALE GENOMIC DNA]</scope>
    <source>
        <strain evidence="4">kw1407 / UAMH 11150</strain>
    </source>
</reference>
<dbReference type="InterPro" id="IPR023394">
    <property type="entry name" value="Sec7_C_sf"/>
</dbReference>
<feature type="region of interest" description="Disordered" evidence="1">
    <location>
        <begin position="304"/>
        <end position="348"/>
    </location>
</feature>
<dbReference type="Gene3D" id="2.30.29.30">
    <property type="entry name" value="Pleckstrin-homology domain (PH domain)/Phosphotyrosine-binding domain (PTB)"/>
    <property type="match status" value="1"/>
</dbReference>
<sequence>MHPDHSRPSQRRRPDLTINTSRATAKSTGSVPPSPPTRKAAVSGARGGSPNFASTATAATATAAATTAPTRAITARRSSHAPKPASSDATAAESGTYHDYHPHVNMAASRENGRTTADMPHMPGQRDSHDLSLPSRHVRDSLVSNMLLSLDQFSMGQLGDPLSSAGPSRTGNSFDDRLYSISTSGTGEDLSRINTIPPSVARGAARHGYSYSSDYEVADDASRVSGSIHSRGHRSNSSSGFQSSLGRINSMRESLHRGSQPGTPRMMHSRGGKASKSSSTNSIDAGGYVQVLGSQRWAHGFGRRSSSFDMGQQRPARSMLGNGPPPSLIPGSGPIEGSSSGGGGVSGLQPWHIDFSNAFFNENYDDAAPTPTVPGGPRKLNSVPSMPSIPFYQSASSDSMGDPRASMRPPERRRSVRSSKSATVGRQPPAKFASTAPPLPVYDIDSAPAPHIGYEKTKDAASPAMTPAQQQLLQQQQQQQQQQYLQLQQQQQQQQQHQKPGFFRRVFGSFRDTVAGSEQSSSNTAAPANSANSAFALMTAEAAGSRVPAGKSQSTPPSRDSHHSTHATIQKKPSGFFRRRKKSVSEIDGPPPLPAAFVQQASPQPPPPPPPSKTQPAVPPAPPLKPPALRDDRLLDGQADSPATSLRRAMSPYLKYSSSFPNTLAGKTGSPLMLQSDDLYDAEPEQTAAQGAEADDMAARAVRGFSPDYEPSPDATIRSVEPEPTDPHHRLATPLREQPNAPHPARSGSFLSDNSDDEDSPRRVAKKTLAEQGVKKRGSRSSLVASIMGDFSLLSPTTAHQRSKERTGSRATQDDAESRGSRLSLPVEGPIAPRSSTRGSDTAIPRMPSLQFDAPPKSKPVPAPIATGTAKELIDEPEFVIGDPTEDDRNKALNIFEGNEDFIQRGKAAAWMGEEGPVRQRTLQAYMDLYNFQNQSIVKALREVCRRLILRAETQQVDRILVSFSKRWCTCNPNHGFKSMDVVHTACYSIMLLNTDLHMADIESKMTKSQFIKNTMTSIRQTAGECSPTVSKRPSILPGRGSAFSSSNEGSGKQSAMSQAKEYTTGLGLSASSFLPPRSGSSQGHHHDEIGPLISTPFDGTMHAWEAQMELVLRDIYSSIRDERLPLFGADNSQASNQNGLSVKGMLKRTPSVLSKTPSESQMSTRGRVTDQNGRASSSRWTSKSRSRARVTTSSGGNNGFNSSRTSFDDANSMWSPTASSATWSRQSLGRTQASMSMESFNSSWGRGDYQQSIGFANALSQAIIREDGLSAGDEQSVHQKDHPLLDDESLELAGPPWVKEGLVVHKHHLGGTDKKAKDRTWNEVFVVVQKGQISLFSFTPNKSMRSKNRGRGNGALAPGAVVGGGNWQDNATNLGTFGLKQSLASALPPPGYSRQRPNVWALSLPTGAVHLFQVGTPEICKEFVTTANYWSARLSTHPLVGGISNMEFGWSDAVVNNSLVSAINHNGSNSALPAPPASSSGVSLAGGGSSGSGLGHGLGLGANNNSSTGLAQVSRPGSAAAGRTSLQSRGSFRSSSFDFGHVRNGSASSANGTSALHGGGSSSRHGKLPGDRIHIADWAPPTQSMRPSHAAEAQQLQTLLAYVKSIEDELQVHNGLRSPMLLAFSPRGQNAQKALANWERKSAYLLREIVKYHTYVDCLSEAARRRGEIYHERDIARRAARGEDGEPTDVEDDGMASDEDDSGLESEDEDYADHADETLRA</sequence>
<feature type="region of interest" description="Disordered" evidence="1">
    <location>
        <begin position="1022"/>
        <end position="1062"/>
    </location>
</feature>
<dbReference type="InterPro" id="IPR041681">
    <property type="entry name" value="PH_9"/>
</dbReference>
<dbReference type="Proteomes" id="UP000007796">
    <property type="component" value="Unassembled WGS sequence"/>
</dbReference>
<feature type="region of interest" description="Disordered" evidence="1">
    <location>
        <begin position="254"/>
        <end position="283"/>
    </location>
</feature>